<feature type="transmembrane region" description="Helical" evidence="1">
    <location>
        <begin position="163"/>
        <end position="185"/>
    </location>
</feature>
<keyword evidence="3" id="KW-1185">Reference proteome</keyword>
<name>A0A9E6ULE8_9HYPH</name>
<sequence length="258" mass="27305">MHRSIEDGLSKTPHVTLLFWIIKIAATTLGKTAGDALSMSLNCGYAASSFVLFGIFLALCVAQIRAERYRPFLYWAVVIATTTVGTTIADFADRSLGWGYLGGVAVLASFLAVVLFVWRRTLGTISVARIVDRKAEGFYWLAILASNMLGTALSDYFADGSGLGYDGAALIFISALAIIVALMLATDMSVTLLFWAAFVLTRPLGAALGDLLTKPLDHGGLDLSRFSSSGVLAALILALVLFGTRSGGSPHADARSSV</sequence>
<feature type="transmembrane region" description="Helical" evidence="1">
    <location>
        <begin position="223"/>
        <end position="242"/>
    </location>
</feature>
<dbReference type="KEGG" id="cmet:K6K41_18305"/>
<gene>
    <name evidence="2" type="ORF">K6K41_18305</name>
</gene>
<dbReference type="InterPro" id="IPR007136">
    <property type="entry name" value="DUF347"/>
</dbReference>
<dbReference type="RefSeq" id="WP_261401848.1">
    <property type="nucleotide sequence ID" value="NZ_CP081869.1"/>
</dbReference>
<dbReference type="EMBL" id="CP081869">
    <property type="protein sequence ID" value="QZN98860.1"/>
    <property type="molecule type" value="Genomic_DNA"/>
</dbReference>
<keyword evidence="1" id="KW-0812">Transmembrane</keyword>
<evidence type="ECO:0000313" key="3">
    <source>
        <dbReference type="Proteomes" id="UP000825701"/>
    </source>
</evidence>
<evidence type="ECO:0000313" key="2">
    <source>
        <dbReference type="EMBL" id="QZN98860.1"/>
    </source>
</evidence>
<feature type="transmembrane region" description="Helical" evidence="1">
    <location>
        <begin position="72"/>
        <end position="92"/>
    </location>
</feature>
<keyword evidence="1" id="KW-1133">Transmembrane helix</keyword>
<evidence type="ECO:0008006" key="4">
    <source>
        <dbReference type="Google" id="ProtNLM"/>
    </source>
</evidence>
<reference evidence="2" key="1">
    <citation type="submission" date="2021-08" db="EMBL/GenBank/DDBJ databases">
        <authorList>
            <person name="Zhang H."/>
            <person name="Xu M."/>
            <person name="Yu Z."/>
            <person name="Yang L."/>
            <person name="Cai Y."/>
        </authorList>
    </citation>
    <scope>NUCLEOTIDE SEQUENCE</scope>
    <source>
        <strain evidence="2">CHL1</strain>
    </source>
</reference>
<keyword evidence="1" id="KW-0472">Membrane</keyword>
<protein>
    <recommendedName>
        <fullName evidence="4">Membrane-anchored protein</fullName>
    </recommendedName>
</protein>
<feature type="transmembrane region" description="Helical" evidence="1">
    <location>
        <begin position="98"/>
        <end position="118"/>
    </location>
</feature>
<feature type="transmembrane region" description="Helical" evidence="1">
    <location>
        <begin position="192"/>
        <end position="211"/>
    </location>
</feature>
<proteinExistence type="predicted"/>
<dbReference type="Proteomes" id="UP000825701">
    <property type="component" value="Chromosome"/>
</dbReference>
<accession>A0A9E6ULE8</accession>
<dbReference type="Pfam" id="PF03988">
    <property type="entry name" value="DUF347"/>
    <property type="match status" value="4"/>
</dbReference>
<feature type="transmembrane region" description="Helical" evidence="1">
    <location>
        <begin position="138"/>
        <end position="157"/>
    </location>
</feature>
<evidence type="ECO:0000256" key="1">
    <source>
        <dbReference type="SAM" id="Phobius"/>
    </source>
</evidence>
<organism evidence="2 3">
    <name type="scientific">Chenggangzhangella methanolivorans</name>
    <dbReference type="NCBI Taxonomy" id="1437009"/>
    <lineage>
        <taxon>Bacteria</taxon>
        <taxon>Pseudomonadati</taxon>
        <taxon>Pseudomonadota</taxon>
        <taxon>Alphaproteobacteria</taxon>
        <taxon>Hyphomicrobiales</taxon>
        <taxon>Methylopilaceae</taxon>
        <taxon>Chenggangzhangella</taxon>
    </lineage>
</organism>
<dbReference type="AlphaFoldDB" id="A0A9E6ULE8"/>
<feature type="transmembrane region" description="Helical" evidence="1">
    <location>
        <begin position="36"/>
        <end position="60"/>
    </location>
</feature>